<evidence type="ECO:0000256" key="6">
    <source>
        <dbReference type="ARBA" id="ARBA00022679"/>
    </source>
</evidence>
<evidence type="ECO:0000256" key="10">
    <source>
        <dbReference type="SAM" id="Phobius"/>
    </source>
</evidence>
<comment type="subcellular location">
    <subcellularLocation>
        <location evidence="2">Cell membrane</location>
        <topology evidence="2">Multi-pass membrane protein</topology>
    </subcellularLocation>
</comment>
<protein>
    <recommendedName>
        <fullName evidence="3">histidine kinase</fullName>
        <ecNumber evidence="3">2.7.13.3</ecNumber>
    </recommendedName>
</protein>
<name>A0A0F7P6D5_9EURY</name>
<keyword evidence="10" id="KW-0472">Membrane</keyword>
<keyword evidence="5" id="KW-0597">Phosphoprotein</keyword>
<feature type="domain" description="Histidine kinase" evidence="11">
    <location>
        <begin position="151"/>
        <end position="355"/>
    </location>
</feature>
<dbReference type="GeneID" id="25158392"/>
<evidence type="ECO:0000259" key="11">
    <source>
        <dbReference type="PROSITE" id="PS50109"/>
    </source>
</evidence>
<keyword evidence="8 12" id="KW-0418">Kinase</keyword>
<dbReference type="InterPro" id="IPR036890">
    <property type="entry name" value="HATPase_C_sf"/>
</dbReference>
<dbReference type="InterPro" id="IPR036097">
    <property type="entry name" value="HisK_dim/P_sf"/>
</dbReference>
<dbReference type="KEGG" id="hsu:HLASF_0190"/>
<accession>A0A0F7P6D5</accession>
<dbReference type="GO" id="GO:0000155">
    <property type="term" value="F:phosphorelay sensor kinase activity"/>
    <property type="evidence" value="ECO:0007669"/>
    <property type="project" value="InterPro"/>
</dbReference>
<evidence type="ECO:0000313" key="12">
    <source>
        <dbReference type="EMBL" id="AKH96701.1"/>
    </source>
</evidence>
<feature type="transmembrane region" description="Helical" evidence="10">
    <location>
        <begin position="12"/>
        <end position="32"/>
    </location>
</feature>
<proteinExistence type="predicted"/>
<dbReference type="PANTHER" id="PTHR44936">
    <property type="entry name" value="SENSOR PROTEIN CREC"/>
    <property type="match status" value="1"/>
</dbReference>
<organism evidence="12 13">
    <name type="scientific">Halanaeroarchaeum sulfurireducens</name>
    <dbReference type="NCBI Taxonomy" id="1604004"/>
    <lineage>
        <taxon>Archaea</taxon>
        <taxon>Methanobacteriati</taxon>
        <taxon>Methanobacteriota</taxon>
        <taxon>Stenosarchaea group</taxon>
        <taxon>Halobacteria</taxon>
        <taxon>Halobacteriales</taxon>
        <taxon>Halobacteriaceae</taxon>
        <taxon>Halanaeroarchaeum</taxon>
    </lineage>
</organism>
<dbReference type="Pfam" id="PF02518">
    <property type="entry name" value="HATPase_c"/>
    <property type="match status" value="1"/>
</dbReference>
<feature type="transmembrane region" description="Helical" evidence="10">
    <location>
        <begin position="76"/>
        <end position="98"/>
    </location>
</feature>
<comment type="catalytic activity">
    <reaction evidence="1">
        <text>ATP + protein L-histidine = ADP + protein N-phospho-L-histidine.</text>
        <dbReference type="EC" id="2.7.13.3"/>
    </reaction>
</comment>
<dbReference type="Proteomes" id="UP000069906">
    <property type="component" value="Chromosome"/>
</dbReference>
<keyword evidence="7" id="KW-0547">Nucleotide-binding</keyword>
<sequence length="369" mass="39909">MVSKGDLGTAYFITVGAVLFATIGTGVAVPHAASGYSMHVHSPLPIVTELTIAIVFTGTGLWMRQNDLNDGIAWPIAIWASIGLAVPVLVLVALSLWNPPALGALDWQDIASLNIAFGGMVGILSGTLLGLRSEYERKETLYQRNTVFLRLFRHDIRNSINVVRGHVDLLADGDDRETHSTDIIEEELDHIVRLGEAARILDRLDSMETTETVDLAALVRERVAEVRADARNVTVETDLQPEASVMGSDLLTIAVDNLIANTVDHLNRGATVRITVARSSGRSRAVELTVRDDGPGFPEDELLVHSQADETPLQHSEGIGLWLTRWIVEAHDGEFEIANDPQGGAIVTVRLPAGSTVRESPTGSDRSAN</sequence>
<dbReference type="PRINTS" id="PR00344">
    <property type="entry name" value="BCTRLSENSOR"/>
</dbReference>
<dbReference type="SUPFAM" id="SSF47384">
    <property type="entry name" value="Homodimeric domain of signal transducing histidine kinase"/>
    <property type="match status" value="1"/>
</dbReference>
<keyword evidence="4" id="KW-1003">Cell membrane</keyword>
<feature type="transmembrane region" description="Helical" evidence="10">
    <location>
        <begin position="44"/>
        <end position="64"/>
    </location>
</feature>
<keyword evidence="13" id="KW-1185">Reference proteome</keyword>
<dbReference type="InterPro" id="IPR050980">
    <property type="entry name" value="2C_sensor_his_kinase"/>
</dbReference>
<keyword evidence="9" id="KW-0067">ATP-binding</keyword>
<dbReference type="AlphaFoldDB" id="A0A0F7P6D5"/>
<dbReference type="InterPro" id="IPR005467">
    <property type="entry name" value="His_kinase_dom"/>
</dbReference>
<dbReference type="SMART" id="SM00387">
    <property type="entry name" value="HATPase_c"/>
    <property type="match status" value="1"/>
</dbReference>
<feature type="transmembrane region" description="Helical" evidence="10">
    <location>
        <begin position="110"/>
        <end position="131"/>
    </location>
</feature>
<evidence type="ECO:0000256" key="4">
    <source>
        <dbReference type="ARBA" id="ARBA00022475"/>
    </source>
</evidence>
<dbReference type="HOGENOM" id="CLU_000445_114_58_2"/>
<evidence type="ECO:0000256" key="9">
    <source>
        <dbReference type="ARBA" id="ARBA00022840"/>
    </source>
</evidence>
<dbReference type="SUPFAM" id="SSF55874">
    <property type="entry name" value="ATPase domain of HSP90 chaperone/DNA topoisomerase II/histidine kinase"/>
    <property type="match status" value="1"/>
</dbReference>
<dbReference type="InterPro" id="IPR003594">
    <property type="entry name" value="HATPase_dom"/>
</dbReference>
<dbReference type="EMBL" id="CP008874">
    <property type="protein sequence ID" value="AKH96701.1"/>
    <property type="molecule type" value="Genomic_DNA"/>
</dbReference>
<gene>
    <name evidence="12" type="ORF">HLASF_0190</name>
</gene>
<keyword evidence="6" id="KW-0808">Transferase</keyword>
<evidence type="ECO:0000256" key="2">
    <source>
        <dbReference type="ARBA" id="ARBA00004651"/>
    </source>
</evidence>
<dbReference type="GO" id="GO:0005524">
    <property type="term" value="F:ATP binding"/>
    <property type="evidence" value="ECO:0007669"/>
    <property type="project" value="UniProtKB-KW"/>
</dbReference>
<dbReference type="Gene3D" id="1.10.287.130">
    <property type="match status" value="1"/>
</dbReference>
<dbReference type="InterPro" id="IPR003661">
    <property type="entry name" value="HisK_dim/P_dom"/>
</dbReference>
<evidence type="ECO:0000313" key="13">
    <source>
        <dbReference type="Proteomes" id="UP000069906"/>
    </source>
</evidence>
<dbReference type="CDD" id="cd00082">
    <property type="entry name" value="HisKA"/>
    <property type="match status" value="1"/>
</dbReference>
<evidence type="ECO:0000256" key="5">
    <source>
        <dbReference type="ARBA" id="ARBA00022553"/>
    </source>
</evidence>
<evidence type="ECO:0000256" key="3">
    <source>
        <dbReference type="ARBA" id="ARBA00012438"/>
    </source>
</evidence>
<dbReference type="PANTHER" id="PTHR44936:SF10">
    <property type="entry name" value="SENSOR PROTEIN RSTB"/>
    <property type="match status" value="1"/>
</dbReference>
<dbReference type="EC" id="2.7.13.3" evidence="3"/>
<evidence type="ECO:0000256" key="8">
    <source>
        <dbReference type="ARBA" id="ARBA00022777"/>
    </source>
</evidence>
<dbReference type="PROSITE" id="PS50109">
    <property type="entry name" value="HIS_KIN"/>
    <property type="match status" value="1"/>
</dbReference>
<dbReference type="OrthoDB" id="327291at2157"/>
<dbReference type="InterPro" id="IPR004358">
    <property type="entry name" value="Sig_transdc_His_kin-like_C"/>
</dbReference>
<dbReference type="RefSeq" id="WP_079977751.1">
    <property type="nucleotide sequence ID" value="NZ_CP008874.1"/>
</dbReference>
<keyword evidence="10" id="KW-0812">Transmembrane</keyword>
<evidence type="ECO:0000256" key="7">
    <source>
        <dbReference type="ARBA" id="ARBA00022741"/>
    </source>
</evidence>
<evidence type="ECO:0000256" key="1">
    <source>
        <dbReference type="ARBA" id="ARBA00000085"/>
    </source>
</evidence>
<keyword evidence="10" id="KW-1133">Transmembrane helix</keyword>
<reference evidence="12 13" key="1">
    <citation type="journal article" date="2015" name="ISME J.">
        <title>Elemental sulfur and acetate can support life of a novel strictly anaerobic haloarchaeon.</title>
        <authorList>
            <person name="Sorokin D.Y."/>
            <person name="Kublanov I.V."/>
            <person name="Gavrilov S.N."/>
            <person name="Rojo D."/>
            <person name="Roman P."/>
            <person name="Golyshin P.N."/>
            <person name="Slepak V.Z."/>
            <person name="Smedile F."/>
            <person name="Ferrer M."/>
            <person name="Messina E."/>
            <person name="La Cono V."/>
            <person name="Yakimov M.M."/>
        </authorList>
    </citation>
    <scope>NUCLEOTIDE SEQUENCE [LARGE SCALE GENOMIC DNA]</scope>
    <source>
        <strain evidence="12 13">HSR2</strain>
    </source>
</reference>
<dbReference type="GO" id="GO:0005886">
    <property type="term" value="C:plasma membrane"/>
    <property type="evidence" value="ECO:0007669"/>
    <property type="project" value="UniProtKB-SubCell"/>
</dbReference>
<dbReference type="Gene3D" id="3.30.565.10">
    <property type="entry name" value="Histidine kinase-like ATPase, C-terminal domain"/>
    <property type="match status" value="1"/>
</dbReference>